<dbReference type="PANTHER" id="PTHR42810">
    <property type="entry name" value="PURINE PERMEASE C1399.01C-RELATED"/>
    <property type="match status" value="1"/>
</dbReference>
<evidence type="ECO:0000313" key="8">
    <source>
        <dbReference type="EMBL" id="TFZ39390.1"/>
    </source>
</evidence>
<reference evidence="8 9" key="1">
    <citation type="submission" date="2019-03" db="EMBL/GenBank/DDBJ databases">
        <title>Draft genome sequence data and analysis of a Fermenting Bacterium, Soehngenia longevitae strain 1933PT, isolated from petroleum reservoir in Azerbaijan.</title>
        <authorList>
            <person name="Grouzdev D.S."/>
            <person name="Bidzhieva S.K."/>
            <person name="Sokolova D.S."/>
            <person name="Tourova T.P."/>
            <person name="Poltaraus A.B."/>
            <person name="Nazina T.N."/>
        </authorList>
    </citation>
    <scope>NUCLEOTIDE SEQUENCE [LARGE SCALE GENOMIC DNA]</scope>
    <source>
        <strain evidence="8 9">1933P</strain>
    </source>
</reference>
<feature type="transmembrane region" description="Helical" evidence="7">
    <location>
        <begin position="200"/>
        <end position="221"/>
    </location>
</feature>
<dbReference type="NCBIfam" id="NF037981">
    <property type="entry name" value="NCS2_1"/>
    <property type="match status" value="1"/>
</dbReference>
<feature type="transmembrane region" description="Helical" evidence="7">
    <location>
        <begin position="136"/>
        <end position="154"/>
    </location>
</feature>
<dbReference type="InterPro" id="IPR006043">
    <property type="entry name" value="NCS2"/>
</dbReference>
<dbReference type="GO" id="GO:0042907">
    <property type="term" value="F:xanthine transmembrane transporter activity"/>
    <property type="evidence" value="ECO:0007669"/>
    <property type="project" value="TreeGrafter"/>
</dbReference>
<feature type="transmembrane region" description="Helical" evidence="7">
    <location>
        <begin position="174"/>
        <end position="193"/>
    </location>
</feature>
<comment type="caution">
    <text evidence="8">The sequence shown here is derived from an EMBL/GenBank/DDBJ whole genome shotgun (WGS) entry which is preliminary data.</text>
</comment>
<accession>A0A4Z0D0Y1</accession>
<evidence type="ECO:0000313" key="9">
    <source>
        <dbReference type="Proteomes" id="UP000298381"/>
    </source>
</evidence>
<evidence type="ECO:0000256" key="2">
    <source>
        <dbReference type="ARBA" id="ARBA00008821"/>
    </source>
</evidence>
<dbReference type="InterPro" id="IPR006042">
    <property type="entry name" value="Xan_ur_permease"/>
</dbReference>
<feature type="transmembrane region" description="Helical" evidence="7">
    <location>
        <begin position="413"/>
        <end position="434"/>
    </location>
</feature>
<dbReference type="Pfam" id="PF00860">
    <property type="entry name" value="Xan_ur_permease"/>
    <property type="match status" value="1"/>
</dbReference>
<feature type="transmembrane region" description="Helical" evidence="7">
    <location>
        <begin position="83"/>
        <end position="102"/>
    </location>
</feature>
<keyword evidence="6 7" id="KW-0472">Membrane</keyword>
<feature type="transmembrane region" description="Helical" evidence="7">
    <location>
        <begin position="108"/>
        <end position="129"/>
    </location>
</feature>
<dbReference type="NCBIfam" id="TIGR00801">
    <property type="entry name" value="ncs2"/>
    <property type="match status" value="1"/>
</dbReference>
<dbReference type="PANTHER" id="PTHR42810:SF2">
    <property type="entry name" value="PURINE PERMEASE C1399.01C-RELATED"/>
    <property type="match status" value="1"/>
</dbReference>
<proteinExistence type="inferred from homology"/>
<sequence>MEKSTNKNTSLFSLDGNPSLKVALPMSLQHLLAMIVGNVLPALVLSGAIGLDANQRIQLVQASMFIAAIGTFLQSFPIFRIGSGLPVIIGVSFAYIPTILAIGGEYGIGAIFGAQIFGGLTAFAVGIFIKKIRKYFPPMVAGTVVFTIGLSLYRVAVNYMAGGFQSTDPRYGGLIYWGIAVLTLVVVLLCNMFGKGYVKLAAILIGIIVGYIASLMANIVSFDSIQTASWFNLPKIMPYKFEFPPAAIATMMVMFAVNAVQAVGDFSGTTVGGLDREPTDEELSNGIKANGVLSIIGSFIGALPTATYSQNVGIVAMTKVVSLKVFRLTSLFILAAGFVPKFGAFMTSIPQCVIGGATISVFAQITMTGMKLIVQDEMSVRNTTIVGLGIALGMGITQIPAEGLQYLPEWFRMVFASSPVVLATVVVFVLNLILPNKTLAEEEAERKAIENK</sequence>
<comment type="subcellular location">
    <subcellularLocation>
        <location evidence="1">Membrane</location>
        <topology evidence="1">Multi-pass membrane protein</topology>
    </subcellularLocation>
</comment>
<evidence type="ECO:0000256" key="4">
    <source>
        <dbReference type="ARBA" id="ARBA00022692"/>
    </source>
</evidence>
<keyword evidence="4 7" id="KW-0812">Transmembrane</keyword>
<evidence type="ECO:0000256" key="3">
    <source>
        <dbReference type="ARBA" id="ARBA00022448"/>
    </source>
</evidence>
<evidence type="ECO:0000256" key="7">
    <source>
        <dbReference type="SAM" id="Phobius"/>
    </source>
</evidence>
<dbReference type="EMBL" id="SRIB01000013">
    <property type="protein sequence ID" value="TFZ39390.1"/>
    <property type="molecule type" value="Genomic_DNA"/>
</dbReference>
<feature type="transmembrane region" description="Helical" evidence="7">
    <location>
        <begin position="385"/>
        <end position="401"/>
    </location>
</feature>
<evidence type="ECO:0000256" key="6">
    <source>
        <dbReference type="ARBA" id="ARBA00023136"/>
    </source>
</evidence>
<evidence type="ECO:0000256" key="1">
    <source>
        <dbReference type="ARBA" id="ARBA00004141"/>
    </source>
</evidence>
<comment type="similarity">
    <text evidence="2">Belongs to the nucleobase:cation symporter-2 (NCS2) (TC 2.A.40) family.</text>
</comment>
<dbReference type="Proteomes" id="UP000298381">
    <property type="component" value="Unassembled WGS sequence"/>
</dbReference>
<organism evidence="8 9">
    <name type="scientific">Soehngenia longivitae</name>
    <dbReference type="NCBI Taxonomy" id="2562294"/>
    <lineage>
        <taxon>Bacteria</taxon>
        <taxon>Bacillati</taxon>
        <taxon>Bacillota</taxon>
        <taxon>Tissierellia</taxon>
        <taxon>Tissierellales</taxon>
        <taxon>Tissierellaceae</taxon>
        <taxon>Soehngenia</taxon>
    </lineage>
</organism>
<dbReference type="AlphaFoldDB" id="A0A4Z0D0Y1"/>
<evidence type="ECO:0000256" key="5">
    <source>
        <dbReference type="ARBA" id="ARBA00022989"/>
    </source>
</evidence>
<dbReference type="GO" id="GO:0005886">
    <property type="term" value="C:plasma membrane"/>
    <property type="evidence" value="ECO:0007669"/>
    <property type="project" value="TreeGrafter"/>
</dbReference>
<keyword evidence="9" id="KW-1185">Reference proteome</keyword>
<feature type="transmembrane region" description="Helical" evidence="7">
    <location>
        <begin position="57"/>
        <end position="76"/>
    </location>
</feature>
<gene>
    <name evidence="8" type="ORF">E4100_08550</name>
</gene>
<dbReference type="OrthoDB" id="9805749at2"/>
<feature type="transmembrane region" description="Helical" evidence="7">
    <location>
        <begin position="241"/>
        <end position="260"/>
    </location>
</feature>
<keyword evidence="3" id="KW-0813">Transport</keyword>
<protein>
    <submittedName>
        <fullName evidence="8">Purine permease</fullName>
    </submittedName>
</protein>
<name>A0A4Z0D0Y1_9FIRM</name>
<feature type="transmembrane region" description="Helical" evidence="7">
    <location>
        <begin position="325"/>
        <end position="347"/>
    </location>
</feature>
<feature type="transmembrane region" description="Helical" evidence="7">
    <location>
        <begin position="353"/>
        <end position="373"/>
    </location>
</feature>
<dbReference type="RefSeq" id="WP_135271632.1">
    <property type="nucleotide sequence ID" value="NZ_SRIB01000013.1"/>
</dbReference>
<feature type="transmembrane region" description="Helical" evidence="7">
    <location>
        <begin position="31"/>
        <end position="51"/>
    </location>
</feature>
<keyword evidence="5 7" id="KW-1133">Transmembrane helix</keyword>